<proteinExistence type="predicted"/>
<evidence type="ECO:0008006" key="3">
    <source>
        <dbReference type="Google" id="ProtNLM"/>
    </source>
</evidence>
<feature type="non-terminal residue" evidence="1">
    <location>
        <position position="75"/>
    </location>
</feature>
<keyword evidence="2" id="KW-1185">Reference proteome</keyword>
<reference evidence="1 2" key="1">
    <citation type="journal article" date="2021" name="Sci. Rep.">
        <title>The distribution of antibiotic resistance genes in chicken gut microbiota commensals.</title>
        <authorList>
            <person name="Juricova H."/>
            <person name="Matiasovicova J."/>
            <person name="Kubasova T."/>
            <person name="Cejkova D."/>
            <person name="Rychlik I."/>
        </authorList>
    </citation>
    <scope>NUCLEOTIDE SEQUENCE [LARGE SCALE GENOMIC DNA]</scope>
    <source>
        <strain evidence="1 2">An829</strain>
    </source>
</reference>
<evidence type="ECO:0000313" key="2">
    <source>
        <dbReference type="Proteomes" id="UP000715095"/>
    </source>
</evidence>
<comment type="caution">
    <text evidence="1">The sequence shown here is derived from an EMBL/GenBank/DDBJ whole genome shotgun (WGS) entry which is preliminary data.</text>
</comment>
<protein>
    <recommendedName>
        <fullName evidence="3">Porin domain-containing protein</fullName>
    </recommendedName>
</protein>
<name>A0ABS2DVT3_9BURK</name>
<gene>
    <name evidence="1" type="ORF">H6A60_13345</name>
</gene>
<evidence type="ECO:0000313" key="1">
    <source>
        <dbReference type="EMBL" id="MBM6705449.1"/>
    </source>
</evidence>
<dbReference type="SUPFAM" id="SSF56935">
    <property type="entry name" value="Porins"/>
    <property type="match status" value="1"/>
</dbReference>
<dbReference type="Proteomes" id="UP000715095">
    <property type="component" value="Unassembled WGS sequence"/>
</dbReference>
<dbReference type="EMBL" id="JACJJC010000529">
    <property type="protein sequence ID" value="MBM6705449.1"/>
    <property type="molecule type" value="Genomic_DNA"/>
</dbReference>
<organism evidence="1 2">
    <name type="scientific">Sutterella massiliensis</name>
    <dbReference type="NCBI Taxonomy" id="1816689"/>
    <lineage>
        <taxon>Bacteria</taxon>
        <taxon>Pseudomonadati</taxon>
        <taxon>Pseudomonadota</taxon>
        <taxon>Betaproteobacteria</taxon>
        <taxon>Burkholderiales</taxon>
        <taxon>Sutterellaceae</taxon>
        <taxon>Sutterella</taxon>
    </lineage>
</organism>
<dbReference type="InterPro" id="IPR023614">
    <property type="entry name" value="Porin_dom_sf"/>
</dbReference>
<dbReference type="Gene3D" id="2.40.160.10">
    <property type="entry name" value="Porin"/>
    <property type="match status" value="1"/>
</dbReference>
<accession>A0ABS2DVT3</accession>
<sequence>MYGHFSFEVNTKVSNCLAVGKTTADRYGSLGATYENGGFGLTGIFEYTDKANNEKTAGHGKDTLAFTLGASYDCG</sequence>